<feature type="compositionally biased region" description="Basic and acidic residues" evidence="1">
    <location>
        <begin position="329"/>
        <end position="351"/>
    </location>
</feature>
<dbReference type="Pfam" id="PF13088">
    <property type="entry name" value="BNR_2"/>
    <property type="match status" value="1"/>
</dbReference>
<dbReference type="CDD" id="cd15482">
    <property type="entry name" value="Sialidase_non-viral"/>
    <property type="match status" value="1"/>
</dbReference>
<feature type="domain" description="Sialidase" evidence="2">
    <location>
        <begin position="48"/>
        <end position="367"/>
    </location>
</feature>
<gene>
    <name evidence="3" type="ORF">PSQ90_06920</name>
</gene>
<dbReference type="RefSeq" id="WP_282212668.1">
    <property type="nucleotide sequence ID" value="NZ_CP118247.1"/>
</dbReference>
<evidence type="ECO:0000313" key="3">
    <source>
        <dbReference type="EMBL" id="WDR07155.1"/>
    </source>
</evidence>
<protein>
    <submittedName>
        <fullName evidence="3">Exo-alpha-sialidase</fullName>
    </submittedName>
</protein>
<dbReference type="Proteomes" id="UP001222118">
    <property type="component" value="Chromosome"/>
</dbReference>
<dbReference type="SUPFAM" id="SSF50939">
    <property type="entry name" value="Sialidases"/>
    <property type="match status" value="1"/>
</dbReference>
<evidence type="ECO:0000256" key="1">
    <source>
        <dbReference type="SAM" id="MobiDB-lite"/>
    </source>
</evidence>
<evidence type="ECO:0000259" key="2">
    <source>
        <dbReference type="Pfam" id="PF13088"/>
    </source>
</evidence>
<proteinExistence type="predicted"/>
<feature type="region of interest" description="Disordered" evidence="1">
    <location>
        <begin position="329"/>
        <end position="357"/>
    </location>
</feature>
<dbReference type="InterPro" id="IPR036278">
    <property type="entry name" value="Sialidase_sf"/>
</dbReference>
<dbReference type="Gene3D" id="2.120.10.10">
    <property type="match status" value="1"/>
</dbReference>
<keyword evidence="4" id="KW-1185">Reference proteome</keyword>
<accession>A0ABY7Z2D5</accession>
<reference evidence="3 4" key="1">
    <citation type="submission" date="2023-02" db="EMBL/GenBank/DDBJ databases">
        <title>Devosia chondri sp. nov., isolated from the phycosphere of marine algae.</title>
        <authorList>
            <person name="Kim J.M."/>
            <person name="Lee J.K."/>
            <person name="Choi B.J."/>
            <person name="Bayburt H."/>
            <person name="Jeon C.O."/>
        </authorList>
    </citation>
    <scope>NUCLEOTIDE SEQUENCE [LARGE SCALE GENOMIC DNA]</scope>
    <source>
        <strain evidence="3 4">G2-5</strain>
    </source>
</reference>
<dbReference type="PANTHER" id="PTHR43752">
    <property type="entry name" value="BNR/ASP-BOX REPEAT FAMILY PROTEIN"/>
    <property type="match status" value="1"/>
</dbReference>
<dbReference type="InterPro" id="IPR011040">
    <property type="entry name" value="Sialidase"/>
</dbReference>
<sequence>MSTMGAVEQIKPDGLLRECEDDPARVDAYLPCEDKETHASFLLTLNNGDLVCAWFAGSEEGKPDVSIYFSRLSKGSDRWEGEVKLSDDPERSEQNPVLFETPNGELWLLYTAQLYHGQDTSIVRRRISRDQGATWDPVELLFDEPGIFIRQPMVVLDNGTWLLPVFHCRPIPGERWHGHNDVSAVKLSSDRGKTWKEYEVPNSVGAVHMNVLDRGNGRLLAFYRSRYADHILRSVSTDFGQSWTAPSATAQPNNNSSIQVSALSDGALVLVFNSVNAAAFADRRYARENLRTDGGQAAQIRRAVWGVPRTPLSIALSYDDGVTWPEQRDIQVGDSAPLKDPDSKAERHGRELSYPTVTEGPEGTINVAFTFFRRAIKFVRFPRKWVSSGNSVASSS</sequence>
<name>A0ABY7Z2D5_9HYPH</name>
<evidence type="ECO:0000313" key="4">
    <source>
        <dbReference type="Proteomes" id="UP001222118"/>
    </source>
</evidence>
<dbReference type="PANTHER" id="PTHR43752:SF2">
    <property type="entry name" value="BNR_ASP-BOX REPEAT FAMILY PROTEIN"/>
    <property type="match status" value="1"/>
</dbReference>
<dbReference type="EMBL" id="CP118247">
    <property type="protein sequence ID" value="WDR07155.1"/>
    <property type="molecule type" value="Genomic_DNA"/>
</dbReference>
<organism evidence="3 4">
    <name type="scientific">Devosia rhodophyticola</name>
    <dbReference type="NCBI Taxonomy" id="3026423"/>
    <lineage>
        <taxon>Bacteria</taxon>
        <taxon>Pseudomonadati</taxon>
        <taxon>Pseudomonadota</taxon>
        <taxon>Alphaproteobacteria</taxon>
        <taxon>Hyphomicrobiales</taxon>
        <taxon>Devosiaceae</taxon>
        <taxon>Devosia</taxon>
    </lineage>
</organism>